<evidence type="ECO:0000313" key="8">
    <source>
        <dbReference type="EMBL" id="KAG7094395.1"/>
    </source>
</evidence>
<comment type="caution">
    <text evidence="8">The sequence shown here is derived from an EMBL/GenBank/DDBJ whole genome shotgun (WGS) entry which is preliminary data.</text>
</comment>
<evidence type="ECO:0000256" key="6">
    <source>
        <dbReference type="ARBA" id="ARBA00093546"/>
    </source>
</evidence>
<comment type="similarity">
    <text evidence="2 7">Belongs to the fungal hydrophobin family.</text>
</comment>
<keyword evidence="9" id="KW-1185">Reference proteome</keyword>
<dbReference type="GeneID" id="66077071"/>
<sequence>MLFNKFFALSSLTAVTTAMALPGGGGGGAGTGTQCCQQVQQASAITGATKTLLGLLGVDLDNITGLVGLNCSPITVVGSGNGACSSGTTAVNCTDNSYGNLVHLGCVLVNA</sequence>
<gene>
    <name evidence="8" type="ORF">E1B28_007995</name>
</gene>
<evidence type="ECO:0000256" key="4">
    <source>
        <dbReference type="ARBA" id="ARBA00022525"/>
    </source>
</evidence>
<dbReference type="RefSeq" id="XP_043010865.1">
    <property type="nucleotide sequence ID" value="XM_043152778.1"/>
</dbReference>
<evidence type="ECO:0000256" key="3">
    <source>
        <dbReference type="ARBA" id="ARBA00022512"/>
    </source>
</evidence>
<evidence type="ECO:0000256" key="7">
    <source>
        <dbReference type="RuleBase" id="RU365009"/>
    </source>
</evidence>
<proteinExistence type="inferred from homology"/>
<dbReference type="InterPro" id="IPR001338">
    <property type="entry name" value="Class_I_Hydrophobin"/>
</dbReference>
<keyword evidence="3 7" id="KW-0134">Cell wall</keyword>
<comment type="subcellular location">
    <subcellularLocation>
        <location evidence="1 7">Secreted</location>
        <location evidence="1 7">Cell wall</location>
    </subcellularLocation>
</comment>
<accession>A0A9P7S336</accession>
<keyword evidence="5 7" id="KW-1015">Disulfide bond</keyword>
<comment type="subunit">
    <text evidence="6">Self-assembles to form functional amyloid fibrils called rodlets. Self-assembly into fibrillar rodlets occurs spontaneously at hydrophobic:hydrophilic interfaces and the rodlets further associate laterally to form amphipathic monolayers.</text>
</comment>
<evidence type="ECO:0000256" key="2">
    <source>
        <dbReference type="ARBA" id="ARBA00010446"/>
    </source>
</evidence>
<feature type="signal peptide" evidence="7">
    <location>
        <begin position="1"/>
        <end position="20"/>
    </location>
</feature>
<reference evidence="8" key="1">
    <citation type="journal article" date="2021" name="Genome Biol. Evol.">
        <title>The assembled and annotated genome of the fairy-ring fungus Marasmius oreades.</title>
        <authorList>
            <person name="Hiltunen M."/>
            <person name="Ament-Velasquez S.L."/>
            <person name="Johannesson H."/>
        </authorList>
    </citation>
    <scope>NUCLEOTIDE SEQUENCE</scope>
    <source>
        <strain evidence="8">03SP1</strain>
    </source>
</reference>
<keyword evidence="4 7" id="KW-0964">Secreted</keyword>
<name>A0A9P7S336_9AGAR</name>
<dbReference type="KEGG" id="more:E1B28_007995"/>
<dbReference type="EMBL" id="CM032184">
    <property type="protein sequence ID" value="KAG7094395.1"/>
    <property type="molecule type" value="Genomic_DNA"/>
</dbReference>
<evidence type="ECO:0000313" key="9">
    <source>
        <dbReference type="Proteomes" id="UP001049176"/>
    </source>
</evidence>
<feature type="chain" id="PRO_5040543433" description="Hydrophobin" evidence="7">
    <location>
        <begin position="21"/>
        <end position="111"/>
    </location>
</feature>
<dbReference type="Proteomes" id="UP001049176">
    <property type="component" value="Chromosome 4"/>
</dbReference>
<evidence type="ECO:0000256" key="5">
    <source>
        <dbReference type="ARBA" id="ARBA00023157"/>
    </source>
</evidence>
<dbReference type="GO" id="GO:0005199">
    <property type="term" value="F:structural constituent of cell wall"/>
    <property type="evidence" value="ECO:0007669"/>
    <property type="project" value="InterPro"/>
</dbReference>
<dbReference type="AlphaFoldDB" id="A0A9P7S336"/>
<dbReference type="Pfam" id="PF01185">
    <property type="entry name" value="Hydrophobin"/>
    <property type="match status" value="1"/>
</dbReference>
<dbReference type="OrthoDB" id="4225815at2759"/>
<dbReference type="GO" id="GO:0009277">
    <property type="term" value="C:fungal-type cell wall"/>
    <property type="evidence" value="ECO:0007669"/>
    <property type="project" value="InterPro"/>
</dbReference>
<evidence type="ECO:0000256" key="1">
    <source>
        <dbReference type="ARBA" id="ARBA00004191"/>
    </source>
</evidence>
<protein>
    <recommendedName>
        <fullName evidence="7">Hydrophobin</fullName>
    </recommendedName>
</protein>
<keyword evidence="7" id="KW-0732">Signal</keyword>
<organism evidence="8 9">
    <name type="scientific">Marasmius oreades</name>
    <name type="common">fairy-ring Marasmius</name>
    <dbReference type="NCBI Taxonomy" id="181124"/>
    <lineage>
        <taxon>Eukaryota</taxon>
        <taxon>Fungi</taxon>
        <taxon>Dikarya</taxon>
        <taxon>Basidiomycota</taxon>
        <taxon>Agaricomycotina</taxon>
        <taxon>Agaricomycetes</taxon>
        <taxon>Agaricomycetidae</taxon>
        <taxon>Agaricales</taxon>
        <taxon>Marasmiineae</taxon>
        <taxon>Marasmiaceae</taxon>
        <taxon>Marasmius</taxon>
    </lineage>
</organism>
<dbReference type="CDD" id="cd23507">
    <property type="entry name" value="hydrophobin_I"/>
    <property type="match status" value="1"/>
</dbReference>
<dbReference type="SMART" id="SM00075">
    <property type="entry name" value="HYDRO"/>
    <property type="match status" value="1"/>
</dbReference>